<gene>
    <name evidence="8" type="primary">ruvX</name>
    <name evidence="8" type="ORF">H5P28_12500</name>
</gene>
<dbReference type="CDD" id="cd16964">
    <property type="entry name" value="YqgF"/>
    <property type="match status" value="1"/>
</dbReference>
<sequence length="158" mass="17181">MNFLGIDYGEKRVGLSFGDDIGVAVPIPAAVEPSKKARLARIGEEIKRRRIDALVVGYPYNMDGSVGFKAKEVDAFIAELEAAFGLPVTRGDERLTSQQVERGMAAMPGRKRRTPQAQRAARASGEVDSRAAALILQDYLDSRVVGEGGFLPEEDDEE</sequence>
<dbReference type="Proteomes" id="UP000546464">
    <property type="component" value="Unassembled WGS sequence"/>
</dbReference>
<keyword evidence="2 5" id="KW-0690">Ribosome biogenesis</keyword>
<comment type="similarity">
    <text evidence="5">Belongs to the YqgF HJR family.</text>
</comment>
<comment type="subcellular location">
    <subcellularLocation>
        <location evidence="5">Cytoplasm</location>
    </subcellularLocation>
</comment>
<evidence type="ECO:0000256" key="3">
    <source>
        <dbReference type="ARBA" id="ARBA00022722"/>
    </source>
</evidence>
<dbReference type="RefSeq" id="WP_185676042.1">
    <property type="nucleotide sequence ID" value="NZ_JACHVB010000035.1"/>
</dbReference>
<dbReference type="InterPro" id="IPR005227">
    <property type="entry name" value="YqgF"/>
</dbReference>
<dbReference type="InterPro" id="IPR012337">
    <property type="entry name" value="RNaseH-like_sf"/>
</dbReference>
<dbReference type="EMBL" id="JACHVB010000035">
    <property type="protein sequence ID" value="MBC2595079.1"/>
    <property type="molecule type" value="Genomic_DNA"/>
</dbReference>
<dbReference type="GO" id="GO:0004518">
    <property type="term" value="F:nuclease activity"/>
    <property type="evidence" value="ECO:0007669"/>
    <property type="project" value="UniProtKB-KW"/>
</dbReference>
<evidence type="ECO:0000256" key="1">
    <source>
        <dbReference type="ARBA" id="ARBA00022490"/>
    </source>
</evidence>
<dbReference type="InterPro" id="IPR037027">
    <property type="entry name" value="YqgF/RNaseH-like_dom_sf"/>
</dbReference>
<dbReference type="GO" id="GO:0000967">
    <property type="term" value="P:rRNA 5'-end processing"/>
    <property type="evidence" value="ECO:0007669"/>
    <property type="project" value="UniProtKB-UniRule"/>
</dbReference>
<dbReference type="NCBIfam" id="TIGR00250">
    <property type="entry name" value="RNAse_H_YqgF"/>
    <property type="match status" value="1"/>
</dbReference>
<keyword evidence="4 5" id="KW-0378">Hydrolase</keyword>
<protein>
    <recommendedName>
        <fullName evidence="5">Putative pre-16S rRNA nuclease</fullName>
        <ecNumber evidence="5">3.1.-.-</ecNumber>
    </recommendedName>
</protein>
<reference evidence="8 9" key="1">
    <citation type="submission" date="2020-07" db="EMBL/GenBank/DDBJ databases">
        <authorList>
            <person name="Feng X."/>
        </authorList>
    </citation>
    <scope>NUCLEOTIDE SEQUENCE [LARGE SCALE GENOMIC DNA]</scope>
    <source>
        <strain evidence="8 9">JCM31066</strain>
    </source>
</reference>
<dbReference type="HAMAP" id="MF_00651">
    <property type="entry name" value="Nuclease_YqgF"/>
    <property type="match status" value="1"/>
</dbReference>
<dbReference type="EC" id="3.1.-.-" evidence="5"/>
<keyword evidence="9" id="KW-1185">Reference proteome</keyword>
<comment type="function">
    <text evidence="5">Could be a nuclease involved in processing of the 5'-end of pre-16S rRNA.</text>
</comment>
<dbReference type="Gene3D" id="3.30.420.140">
    <property type="entry name" value="YqgF/RNase H-like domain"/>
    <property type="match status" value="1"/>
</dbReference>
<feature type="domain" description="YqgF/RNase H-like" evidence="7">
    <location>
        <begin position="1"/>
        <end position="100"/>
    </location>
</feature>
<dbReference type="SMART" id="SM00732">
    <property type="entry name" value="YqgFc"/>
    <property type="match status" value="1"/>
</dbReference>
<dbReference type="GO" id="GO:0005829">
    <property type="term" value="C:cytosol"/>
    <property type="evidence" value="ECO:0007669"/>
    <property type="project" value="TreeGrafter"/>
</dbReference>
<evidence type="ECO:0000256" key="6">
    <source>
        <dbReference type="SAM" id="MobiDB-lite"/>
    </source>
</evidence>
<proteinExistence type="inferred from homology"/>
<accession>A0A842HFN4</accession>
<dbReference type="Pfam" id="PF03652">
    <property type="entry name" value="RuvX"/>
    <property type="match status" value="1"/>
</dbReference>
<organism evidence="8 9">
    <name type="scientific">Ruficoccus amylovorans</name>
    <dbReference type="NCBI Taxonomy" id="1804625"/>
    <lineage>
        <taxon>Bacteria</taxon>
        <taxon>Pseudomonadati</taxon>
        <taxon>Verrucomicrobiota</taxon>
        <taxon>Opitutia</taxon>
        <taxon>Puniceicoccales</taxon>
        <taxon>Cerasicoccaceae</taxon>
        <taxon>Ruficoccus</taxon>
    </lineage>
</organism>
<comment type="caution">
    <text evidence="8">The sequence shown here is derived from an EMBL/GenBank/DDBJ whole genome shotgun (WGS) entry which is preliminary data.</text>
</comment>
<dbReference type="GO" id="GO:0016788">
    <property type="term" value="F:hydrolase activity, acting on ester bonds"/>
    <property type="evidence" value="ECO:0007669"/>
    <property type="project" value="UniProtKB-UniRule"/>
</dbReference>
<evidence type="ECO:0000256" key="5">
    <source>
        <dbReference type="HAMAP-Rule" id="MF_00651"/>
    </source>
</evidence>
<evidence type="ECO:0000256" key="2">
    <source>
        <dbReference type="ARBA" id="ARBA00022517"/>
    </source>
</evidence>
<keyword evidence="3 5" id="KW-0540">Nuclease</keyword>
<keyword evidence="1 5" id="KW-0963">Cytoplasm</keyword>
<evidence type="ECO:0000256" key="4">
    <source>
        <dbReference type="ARBA" id="ARBA00022801"/>
    </source>
</evidence>
<dbReference type="AlphaFoldDB" id="A0A842HFN4"/>
<evidence type="ECO:0000313" key="8">
    <source>
        <dbReference type="EMBL" id="MBC2595079.1"/>
    </source>
</evidence>
<dbReference type="InterPro" id="IPR006641">
    <property type="entry name" value="YqgF/RNaseH-like_dom"/>
</dbReference>
<feature type="region of interest" description="Disordered" evidence="6">
    <location>
        <begin position="104"/>
        <end position="125"/>
    </location>
</feature>
<dbReference type="PANTHER" id="PTHR33317">
    <property type="entry name" value="POLYNUCLEOTIDYL TRANSFERASE, RIBONUCLEASE H-LIKE SUPERFAMILY PROTEIN"/>
    <property type="match status" value="1"/>
</dbReference>
<dbReference type="PANTHER" id="PTHR33317:SF4">
    <property type="entry name" value="POLYNUCLEOTIDYL TRANSFERASE, RIBONUCLEASE H-LIKE SUPERFAMILY PROTEIN"/>
    <property type="match status" value="1"/>
</dbReference>
<evidence type="ECO:0000313" key="9">
    <source>
        <dbReference type="Proteomes" id="UP000546464"/>
    </source>
</evidence>
<evidence type="ECO:0000259" key="7">
    <source>
        <dbReference type="SMART" id="SM00732"/>
    </source>
</evidence>
<dbReference type="SUPFAM" id="SSF53098">
    <property type="entry name" value="Ribonuclease H-like"/>
    <property type="match status" value="1"/>
</dbReference>
<name>A0A842HFN4_9BACT</name>